<evidence type="ECO:0000313" key="8">
    <source>
        <dbReference type="Proteomes" id="UP000220102"/>
    </source>
</evidence>
<dbReference type="GO" id="GO:0006352">
    <property type="term" value="P:DNA-templated transcription initiation"/>
    <property type="evidence" value="ECO:0007669"/>
    <property type="project" value="InterPro"/>
</dbReference>
<dbReference type="Gene3D" id="1.10.10.10">
    <property type="entry name" value="Winged helix-like DNA-binding domain superfamily/Winged helix DNA-binding domain"/>
    <property type="match status" value="1"/>
</dbReference>
<dbReference type="CDD" id="cd06171">
    <property type="entry name" value="Sigma70_r4"/>
    <property type="match status" value="1"/>
</dbReference>
<proteinExistence type="inferred from homology"/>
<dbReference type="OrthoDB" id="9780326at2"/>
<evidence type="ECO:0000259" key="6">
    <source>
        <dbReference type="Pfam" id="PF08281"/>
    </source>
</evidence>
<dbReference type="Pfam" id="PF04542">
    <property type="entry name" value="Sigma70_r2"/>
    <property type="match status" value="1"/>
</dbReference>
<keyword evidence="2" id="KW-0805">Transcription regulation</keyword>
<dbReference type="GO" id="GO:0016987">
    <property type="term" value="F:sigma factor activity"/>
    <property type="evidence" value="ECO:0007669"/>
    <property type="project" value="UniProtKB-KW"/>
</dbReference>
<feature type="domain" description="RNA polymerase sigma-70 region 2" evidence="5">
    <location>
        <begin position="29"/>
        <end position="96"/>
    </location>
</feature>
<keyword evidence="3" id="KW-0731">Sigma factor</keyword>
<dbReference type="EMBL" id="PDEQ01000007">
    <property type="protein sequence ID" value="PEN12677.1"/>
    <property type="molecule type" value="Genomic_DNA"/>
</dbReference>
<dbReference type="Pfam" id="PF08281">
    <property type="entry name" value="Sigma70_r4_2"/>
    <property type="match status" value="1"/>
</dbReference>
<dbReference type="SUPFAM" id="SSF88659">
    <property type="entry name" value="Sigma3 and sigma4 domains of RNA polymerase sigma factors"/>
    <property type="match status" value="1"/>
</dbReference>
<reference evidence="7 8" key="1">
    <citation type="submission" date="2017-10" db="EMBL/GenBank/DDBJ databases">
        <title>Draft genome of Longibacter Salinarum.</title>
        <authorList>
            <person name="Goh K.M."/>
            <person name="Shamsir M.S."/>
            <person name="Lim S.W."/>
        </authorList>
    </citation>
    <scope>NUCLEOTIDE SEQUENCE [LARGE SCALE GENOMIC DNA]</scope>
    <source>
        <strain evidence="7 8">KCTC 52045</strain>
    </source>
</reference>
<feature type="domain" description="RNA polymerase sigma factor 70 region 4 type 2" evidence="6">
    <location>
        <begin position="131"/>
        <end position="179"/>
    </location>
</feature>
<comment type="similarity">
    <text evidence="1">Belongs to the sigma-70 factor family. ECF subfamily.</text>
</comment>
<organism evidence="7 8">
    <name type="scientific">Longibacter salinarum</name>
    <dbReference type="NCBI Taxonomy" id="1850348"/>
    <lineage>
        <taxon>Bacteria</taxon>
        <taxon>Pseudomonadati</taxon>
        <taxon>Rhodothermota</taxon>
        <taxon>Rhodothermia</taxon>
        <taxon>Rhodothermales</taxon>
        <taxon>Salisaetaceae</taxon>
        <taxon>Longibacter</taxon>
    </lineage>
</organism>
<dbReference type="PANTHER" id="PTHR43133">
    <property type="entry name" value="RNA POLYMERASE ECF-TYPE SIGMA FACTO"/>
    <property type="match status" value="1"/>
</dbReference>
<accession>A0A2A8CVQ4</accession>
<evidence type="ECO:0000256" key="2">
    <source>
        <dbReference type="ARBA" id="ARBA00023015"/>
    </source>
</evidence>
<dbReference type="Gene3D" id="1.10.1740.10">
    <property type="match status" value="1"/>
</dbReference>
<evidence type="ECO:0000256" key="1">
    <source>
        <dbReference type="ARBA" id="ARBA00010641"/>
    </source>
</evidence>
<keyword evidence="4" id="KW-0804">Transcription</keyword>
<dbReference type="AlphaFoldDB" id="A0A2A8CVQ4"/>
<comment type="caution">
    <text evidence="7">The sequence shown here is derived from an EMBL/GenBank/DDBJ whole genome shotgun (WGS) entry which is preliminary data.</text>
</comment>
<dbReference type="InterPro" id="IPR036388">
    <property type="entry name" value="WH-like_DNA-bd_sf"/>
</dbReference>
<dbReference type="InterPro" id="IPR013249">
    <property type="entry name" value="RNA_pol_sigma70_r4_t2"/>
</dbReference>
<evidence type="ECO:0000256" key="4">
    <source>
        <dbReference type="ARBA" id="ARBA00023163"/>
    </source>
</evidence>
<dbReference type="NCBIfam" id="TIGR02937">
    <property type="entry name" value="sigma70-ECF"/>
    <property type="match status" value="1"/>
</dbReference>
<dbReference type="InterPro" id="IPR007627">
    <property type="entry name" value="RNA_pol_sigma70_r2"/>
</dbReference>
<evidence type="ECO:0000259" key="5">
    <source>
        <dbReference type="Pfam" id="PF04542"/>
    </source>
</evidence>
<evidence type="ECO:0000256" key="3">
    <source>
        <dbReference type="ARBA" id="ARBA00023082"/>
    </source>
</evidence>
<keyword evidence="8" id="KW-1185">Reference proteome</keyword>
<dbReference type="InterPro" id="IPR013324">
    <property type="entry name" value="RNA_pol_sigma_r3/r4-like"/>
</dbReference>
<protein>
    <submittedName>
        <fullName evidence="7">RNA polymerase subunit sigma-24</fullName>
    </submittedName>
</protein>
<dbReference type="GO" id="GO:0003677">
    <property type="term" value="F:DNA binding"/>
    <property type="evidence" value="ECO:0007669"/>
    <property type="project" value="InterPro"/>
</dbReference>
<dbReference type="InterPro" id="IPR013325">
    <property type="entry name" value="RNA_pol_sigma_r2"/>
</dbReference>
<sequence>MSPVPASAPTDAELLARARDGQSRAFRRLVERYEDRVAATVIGMLGPGAEADDVGQETFIRFYEALDQYRGDAELGTYLTRIAINQSLKALDKRKRWYDRFWSRDENPDAALTREPPVDGDEEIDERDRTELVHRALDHLSDDHRAVVVLRLLDGYSTRETAEILDVPEGTVMSRLYRATSALETLLSPYLSADDLPSR</sequence>
<dbReference type="InterPro" id="IPR039425">
    <property type="entry name" value="RNA_pol_sigma-70-like"/>
</dbReference>
<dbReference type="Proteomes" id="UP000220102">
    <property type="component" value="Unassembled WGS sequence"/>
</dbReference>
<dbReference type="SUPFAM" id="SSF88946">
    <property type="entry name" value="Sigma2 domain of RNA polymerase sigma factors"/>
    <property type="match status" value="1"/>
</dbReference>
<evidence type="ECO:0000313" key="7">
    <source>
        <dbReference type="EMBL" id="PEN12677.1"/>
    </source>
</evidence>
<dbReference type="PANTHER" id="PTHR43133:SF51">
    <property type="entry name" value="RNA POLYMERASE SIGMA FACTOR"/>
    <property type="match status" value="1"/>
</dbReference>
<name>A0A2A8CVQ4_9BACT</name>
<dbReference type="InterPro" id="IPR014284">
    <property type="entry name" value="RNA_pol_sigma-70_dom"/>
</dbReference>
<gene>
    <name evidence="7" type="ORF">CRI94_14280</name>
</gene>